<evidence type="ECO:0000256" key="4">
    <source>
        <dbReference type="ARBA" id="ARBA00022840"/>
    </source>
</evidence>
<dbReference type="GO" id="GO:0070733">
    <property type="term" value="F:AMPylase activity"/>
    <property type="evidence" value="ECO:0007669"/>
    <property type="project" value="UniProtKB-EC"/>
</dbReference>
<proteinExistence type="predicted"/>
<keyword evidence="1" id="KW-0808">Transferase</keyword>
<dbReference type="RefSeq" id="WP_034793779.1">
    <property type="nucleotide sequence ID" value="NZ_JMPJ01000066.1"/>
</dbReference>
<dbReference type="SUPFAM" id="SSF140931">
    <property type="entry name" value="Fic-like"/>
    <property type="match status" value="1"/>
</dbReference>
<dbReference type="NCBIfam" id="NF007672">
    <property type="entry name" value="PRK10347.1"/>
    <property type="match status" value="1"/>
</dbReference>
<feature type="domain" description="Fido" evidence="8">
    <location>
        <begin position="54"/>
        <end position="191"/>
    </location>
</feature>
<dbReference type="GO" id="GO:0005524">
    <property type="term" value="F:ATP binding"/>
    <property type="evidence" value="ECO:0007669"/>
    <property type="project" value="UniProtKB-KW"/>
</dbReference>
<evidence type="ECO:0000313" key="10">
    <source>
        <dbReference type="Proteomes" id="UP000028640"/>
    </source>
</evidence>
<dbReference type="GO" id="GO:0051302">
    <property type="term" value="P:regulation of cell division"/>
    <property type="evidence" value="ECO:0007669"/>
    <property type="project" value="TreeGrafter"/>
</dbReference>
<protein>
    <recommendedName>
        <fullName evidence="5">protein adenylyltransferase</fullName>
        <ecNumber evidence="5">2.7.7.108</ecNumber>
    </recommendedName>
</protein>
<reference evidence="9 10" key="1">
    <citation type="submission" date="2014-05" db="EMBL/GenBank/DDBJ databases">
        <title>ATOL: Assembling a taxonomically balanced genome-scale reconstruction of the evolutionary history of the Enterobacteriaceae.</title>
        <authorList>
            <person name="Plunkett G.III."/>
            <person name="Neeno-Eckwall E.C."/>
            <person name="Glasner J.D."/>
            <person name="Perna N.T."/>
        </authorList>
    </citation>
    <scope>NUCLEOTIDE SEQUENCE [LARGE SCALE GENOMIC DNA]</scope>
    <source>
        <strain evidence="9 10">ATCC 33852</strain>
    </source>
</reference>
<comment type="caution">
    <text evidence="9">The sequence shown here is derived from an EMBL/GenBank/DDBJ whole genome shotgun (WGS) entry which is preliminary data.</text>
</comment>
<dbReference type="EC" id="2.7.7.108" evidence="5"/>
<dbReference type="EMBL" id="JMPJ01000066">
    <property type="protein sequence ID" value="KFC78840.1"/>
    <property type="molecule type" value="Genomic_DNA"/>
</dbReference>
<dbReference type="InterPro" id="IPR003812">
    <property type="entry name" value="Fido"/>
</dbReference>
<gene>
    <name evidence="9" type="ORF">GEAM_3403</name>
</gene>
<keyword evidence="4" id="KW-0067">ATP-binding</keyword>
<evidence type="ECO:0000256" key="6">
    <source>
        <dbReference type="ARBA" id="ARBA00047939"/>
    </source>
</evidence>
<evidence type="ECO:0000256" key="5">
    <source>
        <dbReference type="ARBA" id="ARBA00034531"/>
    </source>
</evidence>
<evidence type="ECO:0000256" key="2">
    <source>
        <dbReference type="ARBA" id="ARBA00022695"/>
    </source>
</evidence>
<dbReference type="GeneID" id="78382061"/>
<dbReference type="eggNOG" id="COG2184">
    <property type="taxonomic scope" value="Bacteria"/>
</dbReference>
<accession>A0A085G545</accession>
<dbReference type="PANTHER" id="PTHR39560:SF1">
    <property type="entry name" value="PROTEIN ADENYLYLTRANSFERASE FIC-RELATED"/>
    <property type="match status" value="1"/>
</dbReference>
<evidence type="ECO:0000256" key="3">
    <source>
        <dbReference type="ARBA" id="ARBA00022741"/>
    </source>
</evidence>
<dbReference type="OrthoDB" id="9807853at2"/>
<dbReference type="Proteomes" id="UP000028640">
    <property type="component" value="Unassembled WGS sequence"/>
</dbReference>
<sequence>MNDKLSTGVDPYLYPGINVLENKLGIHEANRLAQAEMAFTALRAATISLGQPEMGLPHLCAIHQTLFQDIYPWAGKFREMDIYKEDTPFCHFPYIEKEGNNLMQELEDDGYLVDLPHDQFCKKLAHYYTGINLLHPFRDGNGRAQRIFFEQLIIHAGYDVEWKGIERDNWLDANKKAVFGDEKPLTAIFKHAVHEIENNKP</sequence>
<dbReference type="STRING" id="910964.GEAM_3403"/>
<organism evidence="9 10">
    <name type="scientific">Ewingella americana (strain ATCC 33852 / DSM 4580 / CCUG 14506 / JCM 5911 / LMG 7869 / NCTC 12157 / CDC 1468-78)</name>
    <dbReference type="NCBI Taxonomy" id="910964"/>
    <lineage>
        <taxon>Bacteria</taxon>
        <taxon>Pseudomonadati</taxon>
        <taxon>Pseudomonadota</taxon>
        <taxon>Gammaproteobacteria</taxon>
        <taxon>Enterobacterales</taxon>
        <taxon>Yersiniaceae</taxon>
        <taxon>Ewingella</taxon>
    </lineage>
</organism>
<comment type="catalytic activity">
    <reaction evidence="7">
        <text>L-tyrosyl-[protein] + ATP = O-(5'-adenylyl)-L-tyrosyl-[protein] + diphosphate</text>
        <dbReference type="Rhea" id="RHEA:54288"/>
        <dbReference type="Rhea" id="RHEA-COMP:10136"/>
        <dbReference type="Rhea" id="RHEA-COMP:13846"/>
        <dbReference type="ChEBI" id="CHEBI:30616"/>
        <dbReference type="ChEBI" id="CHEBI:33019"/>
        <dbReference type="ChEBI" id="CHEBI:46858"/>
        <dbReference type="ChEBI" id="CHEBI:83624"/>
        <dbReference type="EC" id="2.7.7.108"/>
    </reaction>
</comment>
<dbReference type="PROSITE" id="PS51459">
    <property type="entry name" value="FIDO"/>
    <property type="match status" value="1"/>
</dbReference>
<dbReference type="InterPro" id="IPR036597">
    <property type="entry name" value="Fido-like_dom_sf"/>
</dbReference>
<evidence type="ECO:0000256" key="1">
    <source>
        <dbReference type="ARBA" id="ARBA00022679"/>
    </source>
</evidence>
<evidence type="ECO:0000256" key="7">
    <source>
        <dbReference type="ARBA" id="ARBA00048696"/>
    </source>
</evidence>
<keyword evidence="3" id="KW-0547">Nucleotide-binding</keyword>
<keyword evidence="2" id="KW-0548">Nucleotidyltransferase</keyword>
<comment type="catalytic activity">
    <reaction evidence="6">
        <text>L-threonyl-[protein] + ATP = 3-O-(5'-adenylyl)-L-threonyl-[protein] + diphosphate</text>
        <dbReference type="Rhea" id="RHEA:54292"/>
        <dbReference type="Rhea" id="RHEA-COMP:11060"/>
        <dbReference type="Rhea" id="RHEA-COMP:13847"/>
        <dbReference type="ChEBI" id="CHEBI:30013"/>
        <dbReference type="ChEBI" id="CHEBI:30616"/>
        <dbReference type="ChEBI" id="CHEBI:33019"/>
        <dbReference type="ChEBI" id="CHEBI:138113"/>
        <dbReference type="EC" id="2.7.7.108"/>
    </reaction>
</comment>
<dbReference type="Pfam" id="PF02661">
    <property type="entry name" value="Fic"/>
    <property type="match status" value="1"/>
</dbReference>
<dbReference type="Gene3D" id="1.10.3290.10">
    <property type="entry name" value="Fido-like domain"/>
    <property type="match status" value="1"/>
</dbReference>
<keyword evidence="10" id="KW-1185">Reference proteome</keyword>
<evidence type="ECO:0000313" key="9">
    <source>
        <dbReference type="EMBL" id="KFC78840.1"/>
    </source>
</evidence>
<evidence type="ECO:0000259" key="8">
    <source>
        <dbReference type="PROSITE" id="PS51459"/>
    </source>
</evidence>
<dbReference type="AlphaFoldDB" id="A0A085G545"/>
<dbReference type="PANTHER" id="PTHR39560">
    <property type="entry name" value="PROTEIN ADENYLYLTRANSFERASE FIC-RELATED"/>
    <property type="match status" value="1"/>
</dbReference>
<name>A0A085G545_EWIA3</name>